<name>A0A1D3CVW6_9EIME</name>
<comment type="caution">
    <text evidence="2">The sequence shown here is derived from an EMBL/GenBank/DDBJ whole genome shotgun (WGS) entry which is preliminary data.</text>
</comment>
<organism evidence="2 3">
    <name type="scientific">Cyclospora cayetanensis</name>
    <dbReference type="NCBI Taxonomy" id="88456"/>
    <lineage>
        <taxon>Eukaryota</taxon>
        <taxon>Sar</taxon>
        <taxon>Alveolata</taxon>
        <taxon>Apicomplexa</taxon>
        <taxon>Conoidasida</taxon>
        <taxon>Coccidia</taxon>
        <taxon>Eucoccidiorida</taxon>
        <taxon>Eimeriorina</taxon>
        <taxon>Eimeriidae</taxon>
        <taxon>Cyclospora</taxon>
    </lineage>
</organism>
<evidence type="ECO:0000256" key="1">
    <source>
        <dbReference type="SAM" id="MobiDB-lite"/>
    </source>
</evidence>
<dbReference type="VEuPathDB" id="ToxoDB:cyc_03921"/>
<protein>
    <submittedName>
        <fullName evidence="2">Uncharacterized protein</fullName>
    </submittedName>
</protein>
<dbReference type="PROSITE" id="PS51257">
    <property type="entry name" value="PROKAR_LIPOPROTEIN"/>
    <property type="match status" value="1"/>
</dbReference>
<dbReference type="Proteomes" id="UP000095192">
    <property type="component" value="Unassembled WGS sequence"/>
</dbReference>
<accession>A0A1D3CVW6</accession>
<feature type="region of interest" description="Disordered" evidence="1">
    <location>
        <begin position="1"/>
        <end position="21"/>
    </location>
</feature>
<evidence type="ECO:0000313" key="3">
    <source>
        <dbReference type="Proteomes" id="UP000095192"/>
    </source>
</evidence>
<gene>
    <name evidence="2" type="ORF">cyc_03921</name>
</gene>
<keyword evidence="3" id="KW-1185">Reference proteome</keyword>
<dbReference type="EMBL" id="JROU02001759">
    <property type="protein sequence ID" value="OEH75326.1"/>
    <property type="molecule type" value="Genomic_DNA"/>
</dbReference>
<dbReference type="AlphaFoldDB" id="A0A1D3CVW6"/>
<reference evidence="2 3" key="1">
    <citation type="journal article" date="2016" name="BMC Genomics">
        <title>Comparative genomics reveals Cyclospora cayetanensis possesses coccidia-like metabolism and invasion components but unique surface antigens.</title>
        <authorList>
            <person name="Liu S."/>
            <person name="Wang L."/>
            <person name="Zheng H."/>
            <person name="Xu Z."/>
            <person name="Roellig D.M."/>
            <person name="Li N."/>
            <person name="Frace M.A."/>
            <person name="Tang K."/>
            <person name="Arrowood M.J."/>
            <person name="Moss D.M."/>
            <person name="Zhang L."/>
            <person name="Feng Y."/>
            <person name="Xiao L."/>
        </authorList>
    </citation>
    <scope>NUCLEOTIDE SEQUENCE [LARGE SCALE GENOMIC DNA]</scope>
    <source>
        <strain evidence="2 3">CHN_HEN01</strain>
    </source>
</reference>
<evidence type="ECO:0000313" key="2">
    <source>
        <dbReference type="EMBL" id="OEH75326.1"/>
    </source>
</evidence>
<proteinExistence type="predicted"/>
<dbReference type="InParanoid" id="A0A1D3CVW6"/>
<sequence length="91" mass="9450">MKATAQQAQSAAAGNPSAQACSTWAYSAEDSHRKDKWVNSSAGDQPDGSCTAPEVSLASRCSFWINLIFYSVGFGCAASQSPPSLPADSFA</sequence>